<sequence>MGLGLLMAAVGLVLAGSGFVLASVYMALASMMSAPWAALIVGGLAFLLAICLAWLAYRMNR</sequence>
<dbReference type="KEGG" id="haz:A9404_11140"/>
<reference evidence="2 3" key="1">
    <citation type="submission" date="2016-06" db="EMBL/GenBank/DDBJ databases">
        <title>Insight into the functional genes involving in sulfur oxidation in Pearl River water.</title>
        <authorList>
            <person name="Luo J."/>
            <person name="Tan X."/>
            <person name="Lin W."/>
        </authorList>
    </citation>
    <scope>NUCLEOTIDE SEQUENCE [LARGE SCALE GENOMIC DNA]</scope>
    <source>
        <strain evidence="2 3">LS2</strain>
    </source>
</reference>
<evidence type="ECO:0000256" key="1">
    <source>
        <dbReference type="SAM" id="Phobius"/>
    </source>
</evidence>
<organism evidence="2 3">
    <name type="scientific">Halothiobacillus diazotrophicus</name>
    <dbReference type="NCBI Taxonomy" id="1860122"/>
    <lineage>
        <taxon>Bacteria</taxon>
        <taxon>Pseudomonadati</taxon>
        <taxon>Pseudomonadota</taxon>
        <taxon>Gammaproteobacteria</taxon>
        <taxon>Chromatiales</taxon>
        <taxon>Halothiobacillaceae</taxon>
        <taxon>Halothiobacillus</taxon>
    </lineage>
</organism>
<evidence type="ECO:0000313" key="3">
    <source>
        <dbReference type="Proteomes" id="UP000078596"/>
    </source>
</evidence>
<keyword evidence="1" id="KW-0472">Membrane</keyword>
<keyword evidence="1" id="KW-1133">Transmembrane helix</keyword>
<keyword evidence="1" id="KW-0812">Transmembrane</keyword>
<accession>A0A191ZJ12</accession>
<protein>
    <submittedName>
        <fullName evidence="2">Uncharacterized protein</fullName>
    </submittedName>
</protein>
<name>A0A191ZJ12_9GAMM</name>
<evidence type="ECO:0000313" key="2">
    <source>
        <dbReference type="EMBL" id="ANJ67860.1"/>
    </source>
</evidence>
<gene>
    <name evidence="2" type="ORF">A9404_11140</name>
</gene>
<dbReference type="Proteomes" id="UP000078596">
    <property type="component" value="Chromosome"/>
</dbReference>
<proteinExistence type="predicted"/>
<feature type="transmembrane region" description="Helical" evidence="1">
    <location>
        <begin position="38"/>
        <end position="57"/>
    </location>
</feature>
<dbReference type="EMBL" id="CP016027">
    <property type="protein sequence ID" value="ANJ67860.1"/>
    <property type="molecule type" value="Genomic_DNA"/>
</dbReference>
<dbReference type="AlphaFoldDB" id="A0A191ZJ12"/>
<keyword evidence="3" id="KW-1185">Reference proteome</keyword>